<evidence type="ECO:0000313" key="2">
    <source>
        <dbReference type="Proteomes" id="UP000324974"/>
    </source>
</evidence>
<proteinExistence type="predicted"/>
<reference evidence="2" key="1">
    <citation type="submission" date="2019-08" db="EMBL/GenBank/DDBJ databases">
        <title>Limnoglobus roseus gen. nov., sp. nov., a novel freshwater planctomycete with a giant genome from the family Gemmataceae.</title>
        <authorList>
            <person name="Kulichevskaya I.S."/>
            <person name="Naumoff D.G."/>
            <person name="Miroshnikov K."/>
            <person name="Ivanova A."/>
            <person name="Philippov D.A."/>
            <person name="Hakobyan A."/>
            <person name="Rijpstra I.C."/>
            <person name="Sinninghe Damste J.S."/>
            <person name="Liesack W."/>
            <person name="Dedysh S.N."/>
        </authorList>
    </citation>
    <scope>NUCLEOTIDE SEQUENCE [LARGE SCALE GENOMIC DNA]</scope>
    <source>
        <strain evidence="2">PX52</strain>
    </source>
</reference>
<evidence type="ECO:0000313" key="1">
    <source>
        <dbReference type="EMBL" id="QEL14413.1"/>
    </source>
</evidence>
<organism evidence="1 2">
    <name type="scientific">Limnoglobus roseus</name>
    <dbReference type="NCBI Taxonomy" id="2598579"/>
    <lineage>
        <taxon>Bacteria</taxon>
        <taxon>Pseudomonadati</taxon>
        <taxon>Planctomycetota</taxon>
        <taxon>Planctomycetia</taxon>
        <taxon>Gemmatales</taxon>
        <taxon>Gemmataceae</taxon>
        <taxon>Limnoglobus</taxon>
    </lineage>
</organism>
<name>A0A5C1A899_9BACT</name>
<gene>
    <name evidence="1" type="ORF">PX52LOC_01301</name>
</gene>
<sequence length="142" mass="15893">MLVDGLPIPERLLAAVDAGKWPRDPQGITKLNVSAERVRQLAAEESAIYPYPPSLFRTVARIVSGPGEYFYTKFGALDQIVPELTVQIGDFGIGADSTILLDYRLHRLDPRVLRLWWPGDRKPNQWVVMAKDFAAFADGLDL</sequence>
<keyword evidence="2" id="KW-1185">Reference proteome</keyword>
<dbReference type="KEGG" id="lrs:PX52LOC_01301"/>
<dbReference type="Proteomes" id="UP000324974">
    <property type="component" value="Chromosome"/>
</dbReference>
<evidence type="ECO:0008006" key="3">
    <source>
        <dbReference type="Google" id="ProtNLM"/>
    </source>
</evidence>
<dbReference type="EMBL" id="CP042425">
    <property type="protein sequence ID" value="QEL14413.1"/>
    <property type="molecule type" value="Genomic_DNA"/>
</dbReference>
<dbReference type="AlphaFoldDB" id="A0A5C1A899"/>
<protein>
    <recommendedName>
        <fullName evidence="3">SMI1/KNR4 family protein</fullName>
    </recommendedName>
</protein>
<accession>A0A5C1A899</accession>